<dbReference type="Gramene" id="TKV99656">
    <property type="protein sequence ID" value="TKV99656"/>
    <property type="gene ID" value="SEVIR_8G057732v2"/>
</dbReference>
<name>A0A4U6TQ50_SETVI</name>
<evidence type="ECO:0000313" key="3">
    <source>
        <dbReference type="Proteomes" id="UP000298652"/>
    </source>
</evidence>
<dbReference type="EMBL" id="CM016559">
    <property type="protein sequence ID" value="TKV99656.1"/>
    <property type="molecule type" value="Genomic_DNA"/>
</dbReference>
<proteinExistence type="predicted"/>
<keyword evidence="1" id="KW-0812">Transmembrane</keyword>
<evidence type="ECO:0000256" key="1">
    <source>
        <dbReference type="SAM" id="Phobius"/>
    </source>
</evidence>
<dbReference type="AlphaFoldDB" id="A0A4U6TQ50"/>
<keyword evidence="1" id="KW-0472">Membrane</keyword>
<keyword evidence="1" id="KW-1133">Transmembrane helix</keyword>
<gene>
    <name evidence="2" type="ORF">SEVIR_8G057732v2</name>
</gene>
<protein>
    <submittedName>
        <fullName evidence="2">Uncharacterized protein</fullName>
    </submittedName>
</protein>
<keyword evidence="3" id="KW-1185">Reference proteome</keyword>
<sequence length="64" mass="6715">MGSSGAQQRASAAAHAACPRLARMWRVIAGCALGMKRTTDEVIVLLMSLAAAAASYNSGWGRRH</sequence>
<accession>A0A4U6TQ50</accession>
<reference evidence="2" key="1">
    <citation type="submission" date="2019-03" db="EMBL/GenBank/DDBJ databases">
        <title>WGS assembly of Setaria viridis.</title>
        <authorList>
            <person name="Huang P."/>
            <person name="Jenkins J."/>
            <person name="Grimwood J."/>
            <person name="Barry K."/>
            <person name="Healey A."/>
            <person name="Mamidi S."/>
            <person name="Sreedasyam A."/>
            <person name="Shu S."/>
            <person name="Feldman M."/>
            <person name="Wu J."/>
            <person name="Yu Y."/>
            <person name="Chen C."/>
            <person name="Johnson J."/>
            <person name="Rokhsar D."/>
            <person name="Baxter I."/>
            <person name="Schmutz J."/>
            <person name="Brutnell T."/>
            <person name="Kellogg E."/>
        </authorList>
    </citation>
    <scope>NUCLEOTIDE SEQUENCE [LARGE SCALE GENOMIC DNA]</scope>
</reference>
<organism evidence="2 3">
    <name type="scientific">Setaria viridis</name>
    <name type="common">Green bristlegrass</name>
    <name type="synonym">Setaria italica subsp. viridis</name>
    <dbReference type="NCBI Taxonomy" id="4556"/>
    <lineage>
        <taxon>Eukaryota</taxon>
        <taxon>Viridiplantae</taxon>
        <taxon>Streptophyta</taxon>
        <taxon>Embryophyta</taxon>
        <taxon>Tracheophyta</taxon>
        <taxon>Spermatophyta</taxon>
        <taxon>Magnoliopsida</taxon>
        <taxon>Liliopsida</taxon>
        <taxon>Poales</taxon>
        <taxon>Poaceae</taxon>
        <taxon>PACMAD clade</taxon>
        <taxon>Panicoideae</taxon>
        <taxon>Panicodae</taxon>
        <taxon>Paniceae</taxon>
        <taxon>Cenchrinae</taxon>
        <taxon>Setaria</taxon>
    </lineage>
</organism>
<feature type="transmembrane region" description="Helical" evidence="1">
    <location>
        <begin position="42"/>
        <end position="60"/>
    </location>
</feature>
<evidence type="ECO:0000313" key="2">
    <source>
        <dbReference type="EMBL" id="TKV99656.1"/>
    </source>
</evidence>
<dbReference type="Proteomes" id="UP000298652">
    <property type="component" value="Chromosome 8"/>
</dbReference>